<dbReference type="InterPro" id="IPR053022">
    <property type="entry name" value="Chloroplast_translocon_comp"/>
</dbReference>
<gene>
    <name evidence="1" type="ORF">B296_00043802</name>
</gene>
<organism evidence="1 2">
    <name type="scientific">Ensete ventricosum</name>
    <name type="common">Abyssinian banana</name>
    <name type="synonym">Musa ensete</name>
    <dbReference type="NCBI Taxonomy" id="4639"/>
    <lineage>
        <taxon>Eukaryota</taxon>
        <taxon>Viridiplantae</taxon>
        <taxon>Streptophyta</taxon>
        <taxon>Embryophyta</taxon>
        <taxon>Tracheophyta</taxon>
        <taxon>Spermatophyta</taxon>
        <taxon>Magnoliopsida</taxon>
        <taxon>Liliopsida</taxon>
        <taxon>Zingiberales</taxon>
        <taxon>Musaceae</taxon>
        <taxon>Ensete</taxon>
    </lineage>
</organism>
<dbReference type="EMBL" id="AMZH03007182">
    <property type="protein sequence ID" value="RRT61946.1"/>
    <property type="molecule type" value="Genomic_DNA"/>
</dbReference>
<proteinExistence type="predicted"/>
<sequence length="116" mass="12738">MPYLKHSGQVDSQMQIMGSILQPNISGMIQLSRGEAYLPHDKGNGAGSNKLISGRSSFPAVDYNRMTTSAQVSRFFGSFPALRNKWPQSAEPGQFLAGQFDRNHNTLCGSRCSHAY</sequence>
<evidence type="ECO:0000313" key="2">
    <source>
        <dbReference type="Proteomes" id="UP000287651"/>
    </source>
</evidence>
<evidence type="ECO:0000313" key="1">
    <source>
        <dbReference type="EMBL" id="RRT61946.1"/>
    </source>
</evidence>
<dbReference type="PANTHER" id="PTHR34457:SF3">
    <property type="entry name" value="PROTEIN TIC236, CHLOROPLASTIC"/>
    <property type="match status" value="1"/>
</dbReference>
<dbReference type="AlphaFoldDB" id="A0A426ZDF0"/>
<accession>A0A426ZDF0</accession>
<dbReference type="Proteomes" id="UP000287651">
    <property type="component" value="Unassembled WGS sequence"/>
</dbReference>
<dbReference type="PANTHER" id="PTHR34457">
    <property type="entry name" value="EMBRYO DEFECTIVE 2410"/>
    <property type="match status" value="1"/>
</dbReference>
<name>A0A426ZDF0_ENSVE</name>
<comment type="caution">
    <text evidence="1">The sequence shown here is derived from an EMBL/GenBank/DDBJ whole genome shotgun (WGS) entry which is preliminary data.</text>
</comment>
<protein>
    <submittedName>
        <fullName evidence="1">Uncharacterized protein</fullName>
    </submittedName>
</protein>
<reference evidence="1 2" key="1">
    <citation type="journal article" date="2014" name="Agronomy (Basel)">
        <title>A Draft Genome Sequence for Ensete ventricosum, the Drought-Tolerant Tree Against Hunger.</title>
        <authorList>
            <person name="Harrison J."/>
            <person name="Moore K.A."/>
            <person name="Paszkiewicz K."/>
            <person name="Jones T."/>
            <person name="Grant M."/>
            <person name="Ambacheew D."/>
            <person name="Muzemil S."/>
            <person name="Studholme D.J."/>
        </authorList>
    </citation>
    <scope>NUCLEOTIDE SEQUENCE [LARGE SCALE GENOMIC DNA]</scope>
</reference>